<name>A0ABU1R0U1_9BACT</name>
<gene>
    <name evidence="2" type="ORF">J2W84_003562</name>
</gene>
<accession>A0ABU1R0U1</accession>
<evidence type="ECO:0000256" key="1">
    <source>
        <dbReference type="SAM" id="MobiDB-lite"/>
    </source>
</evidence>
<feature type="compositionally biased region" description="Polar residues" evidence="1">
    <location>
        <begin position="49"/>
        <end position="60"/>
    </location>
</feature>
<keyword evidence="3" id="KW-1185">Reference proteome</keyword>
<evidence type="ECO:0000313" key="2">
    <source>
        <dbReference type="EMBL" id="MDR6806514.1"/>
    </source>
</evidence>
<proteinExistence type="predicted"/>
<sequence>MNKLEKYSSFDELKENSASGTVSTAVLRGRQKKMENFIQFLRGNDRTEQSPPESKIGQSR</sequence>
<dbReference type="Proteomes" id="UP001264980">
    <property type="component" value="Unassembled WGS sequence"/>
</dbReference>
<comment type="caution">
    <text evidence="2">The sequence shown here is derived from an EMBL/GenBank/DDBJ whole genome shotgun (WGS) entry which is preliminary data.</text>
</comment>
<reference evidence="2 3" key="1">
    <citation type="submission" date="2023-07" db="EMBL/GenBank/DDBJ databases">
        <title>Sorghum-associated microbial communities from plants grown in Nebraska, USA.</title>
        <authorList>
            <person name="Schachtman D."/>
        </authorList>
    </citation>
    <scope>NUCLEOTIDE SEQUENCE [LARGE SCALE GENOMIC DNA]</scope>
    <source>
        <strain evidence="2 3">BE57</strain>
    </source>
</reference>
<dbReference type="EMBL" id="JAVDTI010000003">
    <property type="protein sequence ID" value="MDR6806514.1"/>
    <property type="molecule type" value="Genomic_DNA"/>
</dbReference>
<feature type="region of interest" description="Disordered" evidence="1">
    <location>
        <begin position="41"/>
        <end position="60"/>
    </location>
</feature>
<feature type="compositionally biased region" description="Basic and acidic residues" evidence="1">
    <location>
        <begin position="1"/>
        <end position="15"/>
    </location>
</feature>
<evidence type="ECO:0000313" key="3">
    <source>
        <dbReference type="Proteomes" id="UP001264980"/>
    </source>
</evidence>
<organism evidence="2 3">
    <name type="scientific">Dyadobacter fermentans</name>
    <dbReference type="NCBI Taxonomy" id="94254"/>
    <lineage>
        <taxon>Bacteria</taxon>
        <taxon>Pseudomonadati</taxon>
        <taxon>Bacteroidota</taxon>
        <taxon>Cytophagia</taxon>
        <taxon>Cytophagales</taxon>
        <taxon>Spirosomataceae</taxon>
        <taxon>Dyadobacter</taxon>
    </lineage>
</organism>
<protein>
    <submittedName>
        <fullName evidence="2">Uncharacterized protein</fullName>
    </submittedName>
</protein>
<feature type="region of interest" description="Disordered" evidence="1">
    <location>
        <begin position="1"/>
        <end position="24"/>
    </location>
</feature>